<evidence type="ECO:0000313" key="1">
    <source>
        <dbReference type="EMBL" id="TKR77876.1"/>
    </source>
</evidence>
<name>A0A4U5N5N2_STECR</name>
<reference evidence="1 2" key="1">
    <citation type="journal article" date="2015" name="Genome Biol.">
        <title>Comparative genomics of Steinernema reveals deeply conserved gene regulatory networks.</title>
        <authorList>
            <person name="Dillman A.R."/>
            <person name="Macchietto M."/>
            <person name="Porter C.F."/>
            <person name="Rogers A."/>
            <person name="Williams B."/>
            <person name="Antoshechkin I."/>
            <person name="Lee M.M."/>
            <person name="Goodwin Z."/>
            <person name="Lu X."/>
            <person name="Lewis E.E."/>
            <person name="Goodrich-Blair H."/>
            <person name="Stock S.P."/>
            <person name="Adams B.J."/>
            <person name="Sternberg P.W."/>
            <person name="Mortazavi A."/>
        </authorList>
    </citation>
    <scope>NUCLEOTIDE SEQUENCE [LARGE SCALE GENOMIC DNA]</scope>
    <source>
        <strain evidence="1 2">ALL</strain>
    </source>
</reference>
<organism evidence="1 2">
    <name type="scientific">Steinernema carpocapsae</name>
    <name type="common">Entomopathogenic nematode</name>
    <dbReference type="NCBI Taxonomy" id="34508"/>
    <lineage>
        <taxon>Eukaryota</taxon>
        <taxon>Metazoa</taxon>
        <taxon>Ecdysozoa</taxon>
        <taxon>Nematoda</taxon>
        <taxon>Chromadorea</taxon>
        <taxon>Rhabditida</taxon>
        <taxon>Tylenchina</taxon>
        <taxon>Panagrolaimomorpha</taxon>
        <taxon>Strongyloidoidea</taxon>
        <taxon>Steinernematidae</taxon>
        <taxon>Steinernema</taxon>
    </lineage>
</organism>
<keyword evidence="2" id="KW-1185">Reference proteome</keyword>
<proteinExistence type="predicted"/>
<reference evidence="1 2" key="2">
    <citation type="journal article" date="2019" name="G3 (Bethesda)">
        <title>Hybrid Assembly of the Genome of the Entomopathogenic Nematode Steinernema carpocapsae Identifies the X-Chromosome.</title>
        <authorList>
            <person name="Serra L."/>
            <person name="Macchietto M."/>
            <person name="Macias-Munoz A."/>
            <person name="McGill C.J."/>
            <person name="Rodriguez I.M."/>
            <person name="Rodriguez B."/>
            <person name="Murad R."/>
            <person name="Mortazavi A."/>
        </authorList>
    </citation>
    <scope>NUCLEOTIDE SEQUENCE [LARGE SCALE GENOMIC DNA]</scope>
    <source>
        <strain evidence="1 2">ALL</strain>
    </source>
</reference>
<dbReference type="Proteomes" id="UP000298663">
    <property type="component" value="Unassembled WGS sequence"/>
</dbReference>
<gene>
    <name evidence="1" type="ORF">L596_018775</name>
</gene>
<comment type="caution">
    <text evidence="1">The sequence shown here is derived from an EMBL/GenBank/DDBJ whole genome shotgun (WGS) entry which is preliminary data.</text>
</comment>
<evidence type="ECO:0000313" key="2">
    <source>
        <dbReference type="Proteomes" id="UP000298663"/>
    </source>
</evidence>
<sequence length="115" mass="13088">MASDPLYSMTFGQRMSPSFLDVKELNMMCCSDVWETKLPCIMPRPDKLRGAACVCVLRQWRGCGADAEAYMATHLRQQLRRPSVLLFLLLLSQNHIIYCSESIKNTSSTDNEKSH</sequence>
<dbReference type="AlphaFoldDB" id="A0A4U5N5N2"/>
<dbReference type="EMBL" id="AZBU02000005">
    <property type="protein sequence ID" value="TKR77876.1"/>
    <property type="molecule type" value="Genomic_DNA"/>
</dbReference>
<protein>
    <submittedName>
        <fullName evidence="1">Uncharacterized protein</fullName>
    </submittedName>
</protein>
<accession>A0A4U5N5N2</accession>